<dbReference type="Pfam" id="PF12900">
    <property type="entry name" value="Pyridox_ox_2"/>
    <property type="match status" value="1"/>
</dbReference>
<dbReference type="SUPFAM" id="SSF50475">
    <property type="entry name" value="FMN-binding split barrel"/>
    <property type="match status" value="1"/>
</dbReference>
<dbReference type="Proteomes" id="UP000823868">
    <property type="component" value="Unassembled WGS sequence"/>
</dbReference>
<dbReference type="InterPro" id="IPR024747">
    <property type="entry name" value="Pyridox_Oxase-rel"/>
</dbReference>
<dbReference type="InterPro" id="IPR012349">
    <property type="entry name" value="Split_barrel_FMN-bd"/>
</dbReference>
<gene>
    <name evidence="1" type="ORF">H9841_00270</name>
</gene>
<accession>A0A9D1Y6A3</accession>
<protein>
    <submittedName>
        <fullName evidence="1">Pyridoxamine 5'-phosphate oxidase family protein</fullName>
    </submittedName>
</protein>
<dbReference type="PANTHER" id="PTHR34071:SF2">
    <property type="entry name" value="FLAVIN-NUCLEOTIDE-BINDING PROTEIN"/>
    <property type="match status" value="1"/>
</dbReference>
<dbReference type="AlphaFoldDB" id="A0A9D1Y6A3"/>
<evidence type="ECO:0000313" key="2">
    <source>
        <dbReference type="Proteomes" id="UP000823868"/>
    </source>
</evidence>
<organism evidence="1 2">
    <name type="scientific">Candidatus Flavonifractor merdigallinarum</name>
    <dbReference type="NCBI Taxonomy" id="2838589"/>
    <lineage>
        <taxon>Bacteria</taxon>
        <taxon>Bacillati</taxon>
        <taxon>Bacillota</taxon>
        <taxon>Clostridia</taxon>
        <taxon>Eubacteriales</taxon>
        <taxon>Oscillospiraceae</taxon>
        <taxon>Flavonifractor</taxon>
    </lineage>
</organism>
<dbReference type="Gene3D" id="2.30.110.10">
    <property type="entry name" value="Electron Transport, Fmn-binding Protein, Chain A"/>
    <property type="match status" value="1"/>
</dbReference>
<evidence type="ECO:0000313" key="1">
    <source>
        <dbReference type="EMBL" id="HIY20320.1"/>
    </source>
</evidence>
<dbReference type="EMBL" id="DXDX01000005">
    <property type="protein sequence ID" value="HIY20320.1"/>
    <property type="molecule type" value="Genomic_DNA"/>
</dbReference>
<proteinExistence type="predicted"/>
<reference evidence="1" key="1">
    <citation type="journal article" date="2021" name="PeerJ">
        <title>Extensive microbial diversity within the chicken gut microbiome revealed by metagenomics and culture.</title>
        <authorList>
            <person name="Gilroy R."/>
            <person name="Ravi A."/>
            <person name="Getino M."/>
            <person name="Pursley I."/>
            <person name="Horton D.L."/>
            <person name="Alikhan N.F."/>
            <person name="Baker D."/>
            <person name="Gharbi K."/>
            <person name="Hall N."/>
            <person name="Watson M."/>
            <person name="Adriaenssens E.M."/>
            <person name="Foster-Nyarko E."/>
            <person name="Jarju S."/>
            <person name="Secka A."/>
            <person name="Antonio M."/>
            <person name="Oren A."/>
            <person name="Chaudhuri R.R."/>
            <person name="La Ragione R."/>
            <person name="Hildebrand F."/>
            <person name="Pallen M.J."/>
        </authorList>
    </citation>
    <scope>NUCLEOTIDE SEQUENCE</scope>
    <source>
        <strain evidence="1">ChiBcec16_6824</strain>
    </source>
</reference>
<dbReference type="PANTHER" id="PTHR34071">
    <property type="entry name" value="5-NITROIMIDAZOLE ANTIBIOTICS RESISTANCE PROTEIN, NIMA-FAMILY-RELATED PROTEIN-RELATED"/>
    <property type="match status" value="1"/>
</dbReference>
<name>A0A9D1Y6A3_9FIRM</name>
<reference evidence="1" key="2">
    <citation type="submission" date="2021-04" db="EMBL/GenBank/DDBJ databases">
        <authorList>
            <person name="Gilroy R."/>
        </authorList>
    </citation>
    <scope>NUCLEOTIDE SEQUENCE</scope>
    <source>
        <strain evidence="1">ChiBcec16_6824</strain>
    </source>
</reference>
<comment type="caution">
    <text evidence="1">The sequence shown here is derived from an EMBL/GenBank/DDBJ whole genome shotgun (WGS) entry which is preliminary data.</text>
</comment>
<sequence>MRRNDRQVLDPEKIEHIIRACHCCRLGFCDNGAVYIVPLSFGYEKVGEKRTFYFHGASEGRKIDLIKTGNPVGFELDTGYELHTAREACGYTAKFQSVIGTGYPSLIEDPEERIHALKQIMFHLTGKTDWTFAEEFLNDMSVFKLEVTELSCKEHE</sequence>